<dbReference type="AlphaFoldDB" id="A0A6B8KHM6"/>
<dbReference type="RefSeq" id="WP_136496710.1">
    <property type="nucleotide sequence ID" value="NZ_CP046052.1"/>
</dbReference>
<protein>
    <recommendedName>
        <fullName evidence="2">NrS-1 polymerase-like helicase domain-containing protein</fullName>
    </recommendedName>
</protein>
<proteinExistence type="predicted"/>
<dbReference type="EMBL" id="CP046052">
    <property type="protein sequence ID" value="QGM46475.1"/>
    <property type="molecule type" value="Genomic_DNA"/>
</dbReference>
<feature type="domain" description="NrS-1 polymerase-like helicase" evidence="2">
    <location>
        <begin position="187"/>
        <end position="286"/>
    </location>
</feature>
<dbReference type="Pfam" id="PF19263">
    <property type="entry name" value="DUF5906"/>
    <property type="match status" value="1"/>
</dbReference>
<accession>A0A6B8KHM6</accession>
<dbReference type="OrthoDB" id="8215052at2"/>
<feature type="region of interest" description="Disordered" evidence="1">
    <location>
        <begin position="1"/>
        <end position="23"/>
    </location>
</feature>
<sequence length="548" mass="61695">MNRIEQARGYIESSPPTRSNKRHTVFGDKAEGFRVLNQKTAIVHVGGKTRYLKEGKDGKVDFQNQADASLTYAPYQLAVKKGEHTEYMPLLPLWKNERSRREYADVTFDPSEMTPQDGSSPDHVYNLWKGFAIEPAKPGEGSWRLMQRHWFNVMCNGDEEHFFWWCGWWADLLQTPAHKPGSSIVATGKHGTGKSLVASMFARVLGKHYTYIDDENGLTGQFNAHFETALLVDVAEAYFSGNMKIIGKVKSLITAEVAQFERKGIDKVQLPSYSRFYQTANPNKENKIIFAEEGERRYFVTEVGDQHAKEPSYFVPLVAETKGDGPAAMMRDLLALDISDVDLTNPPLTAAFGEQVAVNMSQKEKWWLAVLETGGFPQHEFVNQTGPTLAELEKWETEGLIVEKKIVYDSFNSRVRPYGGGETDERTIAKDLYKMVPGLTECRPTRPNGARPRCFSFPPLKQLRDDFTARTQIRLGADMDKDDAARVAKADLQDPFFAAGYEMVADAVIEGIFGSHPFQHDGEDSDGDYIYALFSKDGYWTEVGQRGG</sequence>
<evidence type="ECO:0000259" key="2">
    <source>
        <dbReference type="Pfam" id="PF19263"/>
    </source>
</evidence>
<reference evidence="3 4" key="1">
    <citation type="submission" date="2019-11" db="EMBL/GenBank/DDBJ databases">
        <title>The genome sequence of Methylocystis heyeri.</title>
        <authorList>
            <person name="Oshkin I.Y."/>
            <person name="Miroshnikov K."/>
            <person name="Dedysh S.N."/>
        </authorList>
    </citation>
    <scope>NUCLEOTIDE SEQUENCE [LARGE SCALE GENOMIC DNA]</scope>
    <source>
        <strain evidence="3 4">H2</strain>
    </source>
</reference>
<gene>
    <name evidence="3" type="ORF">H2LOC_012655</name>
</gene>
<evidence type="ECO:0000313" key="3">
    <source>
        <dbReference type="EMBL" id="QGM46475.1"/>
    </source>
</evidence>
<keyword evidence="4" id="KW-1185">Reference proteome</keyword>
<dbReference type="Proteomes" id="UP000309061">
    <property type="component" value="Chromosome"/>
</dbReference>
<dbReference type="KEGG" id="mhey:H2LOC_012655"/>
<dbReference type="SUPFAM" id="SSF52540">
    <property type="entry name" value="P-loop containing nucleoside triphosphate hydrolases"/>
    <property type="match status" value="1"/>
</dbReference>
<evidence type="ECO:0000313" key="4">
    <source>
        <dbReference type="Proteomes" id="UP000309061"/>
    </source>
</evidence>
<evidence type="ECO:0000256" key="1">
    <source>
        <dbReference type="SAM" id="MobiDB-lite"/>
    </source>
</evidence>
<dbReference type="InterPro" id="IPR027417">
    <property type="entry name" value="P-loop_NTPase"/>
</dbReference>
<name>A0A6B8KHM6_9HYPH</name>
<dbReference type="InterPro" id="IPR045455">
    <property type="entry name" value="NrS-1_pol-like_helicase"/>
</dbReference>
<organism evidence="3 4">
    <name type="scientific">Methylocystis heyeri</name>
    <dbReference type="NCBI Taxonomy" id="391905"/>
    <lineage>
        <taxon>Bacteria</taxon>
        <taxon>Pseudomonadati</taxon>
        <taxon>Pseudomonadota</taxon>
        <taxon>Alphaproteobacteria</taxon>
        <taxon>Hyphomicrobiales</taxon>
        <taxon>Methylocystaceae</taxon>
        <taxon>Methylocystis</taxon>
    </lineage>
</organism>